<organism evidence="2 3">
    <name type="scientific">Pyronema omphalodes (strain CBS 100304)</name>
    <name type="common">Pyronema confluens</name>
    <dbReference type="NCBI Taxonomy" id="1076935"/>
    <lineage>
        <taxon>Eukaryota</taxon>
        <taxon>Fungi</taxon>
        <taxon>Dikarya</taxon>
        <taxon>Ascomycota</taxon>
        <taxon>Pezizomycotina</taxon>
        <taxon>Pezizomycetes</taxon>
        <taxon>Pezizales</taxon>
        <taxon>Pyronemataceae</taxon>
        <taxon>Pyronema</taxon>
    </lineage>
</organism>
<protein>
    <submittedName>
        <fullName evidence="2">Uncharacterized protein</fullName>
    </submittedName>
</protein>
<dbReference type="AlphaFoldDB" id="U4L080"/>
<evidence type="ECO:0000313" key="2">
    <source>
        <dbReference type="EMBL" id="CCX07574.1"/>
    </source>
</evidence>
<dbReference type="EMBL" id="HF935357">
    <property type="protein sequence ID" value="CCX07574.1"/>
    <property type="molecule type" value="Genomic_DNA"/>
</dbReference>
<sequence>MHSKGSRAKISKKNVPPTGVEPVTNGWQQILQSGVIPTTPQRVWTTS</sequence>
<dbReference type="Proteomes" id="UP000018144">
    <property type="component" value="Unassembled WGS sequence"/>
</dbReference>
<feature type="region of interest" description="Disordered" evidence="1">
    <location>
        <begin position="1"/>
        <end position="26"/>
    </location>
</feature>
<name>U4L080_PYROM</name>
<reference evidence="2 3" key="1">
    <citation type="journal article" date="2013" name="PLoS Genet.">
        <title>The genome and development-dependent transcriptomes of Pyronema confluens: a window into fungal evolution.</title>
        <authorList>
            <person name="Traeger S."/>
            <person name="Altegoer F."/>
            <person name="Freitag M."/>
            <person name="Gabaldon T."/>
            <person name="Kempken F."/>
            <person name="Kumar A."/>
            <person name="Marcet-Houben M."/>
            <person name="Poggeler S."/>
            <person name="Stajich J.E."/>
            <person name="Nowrousian M."/>
        </authorList>
    </citation>
    <scope>NUCLEOTIDE SEQUENCE [LARGE SCALE GENOMIC DNA]</scope>
    <source>
        <strain evidence="3">CBS 100304</strain>
        <tissue evidence="2">Vegetative mycelium</tissue>
    </source>
</reference>
<feature type="compositionally biased region" description="Basic residues" evidence="1">
    <location>
        <begin position="1"/>
        <end position="12"/>
    </location>
</feature>
<evidence type="ECO:0000256" key="1">
    <source>
        <dbReference type="SAM" id="MobiDB-lite"/>
    </source>
</evidence>
<accession>U4L080</accession>
<proteinExistence type="predicted"/>
<evidence type="ECO:0000313" key="3">
    <source>
        <dbReference type="Proteomes" id="UP000018144"/>
    </source>
</evidence>
<keyword evidence="3" id="KW-1185">Reference proteome</keyword>
<gene>
    <name evidence="2" type="ORF">PCON_07163</name>
</gene>